<proteinExistence type="predicted"/>
<reference evidence="2" key="1">
    <citation type="journal article" date="2023" name="Mol. Phylogenet. Evol.">
        <title>Genome-scale phylogeny and comparative genomics of the fungal order Sordariales.</title>
        <authorList>
            <person name="Hensen N."/>
            <person name="Bonometti L."/>
            <person name="Westerberg I."/>
            <person name="Brannstrom I.O."/>
            <person name="Guillou S."/>
            <person name="Cros-Aarteil S."/>
            <person name="Calhoun S."/>
            <person name="Haridas S."/>
            <person name="Kuo A."/>
            <person name="Mondo S."/>
            <person name="Pangilinan J."/>
            <person name="Riley R."/>
            <person name="LaButti K."/>
            <person name="Andreopoulos B."/>
            <person name="Lipzen A."/>
            <person name="Chen C."/>
            <person name="Yan M."/>
            <person name="Daum C."/>
            <person name="Ng V."/>
            <person name="Clum A."/>
            <person name="Steindorff A."/>
            <person name="Ohm R.A."/>
            <person name="Martin F."/>
            <person name="Silar P."/>
            <person name="Natvig D.O."/>
            <person name="Lalanne C."/>
            <person name="Gautier V."/>
            <person name="Ament-Velasquez S.L."/>
            <person name="Kruys A."/>
            <person name="Hutchinson M.I."/>
            <person name="Powell A.J."/>
            <person name="Barry K."/>
            <person name="Miller A.N."/>
            <person name="Grigoriev I.V."/>
            <person name="Debuchy R."/>
            <person name="Gladieux P."/>
            <person name="Hiltunen Thoren M."/>
            <person name="Johannesson H."/>
        </authorList>
    </citation>
    <scope>NUCLEOTIDE SEQUENCE</scope>
    <source>
        <strain evidence="2">CBS 232.78</strain>
    </source>
</reference>
<reference evidence="2" key="2">
    <citation type="submission" date="2023-06" db="EMBL/GenBank/DDBJ databases">
        <authorList>
            <consortium name="Lawrence Berkeley National Laboratory"/>
            <person name="Haridas S."/>
            <person name="Hensen N."/>
            <person name="Bonometti L."/>
            <person name="Westerberg I."/>
            <person name="Brannstrom I.O."/>
            <person name="Guillou S."/>
            <person name="Cros-Aarteil S."/>
            <person name="Calhoun S."/>
            <person name="Kuo A."/>
            <person name="Mondo S."/>
            <person name="Pangilinan J."/>
            <person name="Riley R."/>
            <person name="LaButti K."/>
            <person name="Andreopoulos B."/>
            <person name="Lipzen A."/>
            <person name="Chen C."/>
            <person name="Yanf M."/>
            <person name="Daum C."/>
            <person name="Ng V."/>
            <person name="Clum A."/>
            <person name="Steindorff A."/>
            <person name="Ohm R."/>
            <person name="Martin F."/>
            <person name="Silar P."/>
            <person name="Natvig D."/>
            <person name="Lalanne C."/>
            <person name="Gautier V."/>
            <person name="Ament-velasquez S.L."/>
            <person name="Kruys A."/>
            <person name="Hutchinson M.I."/>
            <person name="Powell A.J."/>
            <person name="Barry K."/>
            <person name="Miller A.N."/>
            <person name="Grigoriev I.V."/>
            <person name="Debuchy R."/>
            <person name="Gladieux P."/>
            <person name="Thoren M.H."/>
            <person name="Johannesson H."/>
        </authorList>
    </citation>
    <scope>NUCLEOTIDE SEQUENCE</scope>
    <source>
        <strain evidence="2">CBS 232.78</strain>
    </source>
</reference>
<comment type="caution">
    <text evidence="2">The sequence shown here is derived from an EMBL/GenBank/DDBJ whole genome shotgun (WGS) entry which is preliminary data.</text>
</comment>
<name>A0AAE0K2S3_9PEZI</name>
<feature type="domain" description="NWD NACHT-NTPase N-terminal" evidence="1">
    <location>
        <begin position="13"/>
        <end position="191"/>
    </location>
</feature>
<evidence type="ECO:0000259" key="1">
    <source>
        <dbReference type="Pfam" id="PF17100"/>
    </source>
</evidence>
<accession>A0AAE0K2S3</accession>
<dbReference type="Pfam" id="PF17100">
    <property type="entry name" value="NACHT_N"/>
    <property type="match status" value="1"/>
</dbReference>
<dbReference type="AlphaFoldDB" id="A0AAE0K2S3"/>
<gene>
    <name evidence="2" type="ORF">B0H63DRAFT_77530</name>
</gene>
<dbReference type="Proteomes" id="UP001285441">
    <property type="component" value="Unassembled WGS sequence"/>
</dbReference>
<sequence>MQKYKTVLSKYLSNKGQEVSTDKVQRMKEMESLAAAKAKELGDGTWKLKFAGHEFAVKSFVEPVIGVVEWAKEYIGSSVESSGSQPASVAWAGVFCLLLPLLLNPVEQDAAKAKALVRIAAIICESSLRELTYAKRYESQVGKEKQMQSRDAHETYRSSIKDLYKLILTFQATNICFVSNRWPKQMLKDLAK</sequence>
<dbReference type="EMBL" id="JAULSW010000010">
    <property type="protein sequence ID" value="KAK3368545.1"/>
    <property type="molecule type" value="Genomic_DNA"/>
</dbReference>
<organism evidence="2 3">
    <name type="scientific">Podospora didyma</name>
    <dbReference type="NCBI Taxonomy" id="330526"/>
    <lineage>
        <taxon>Eukaryota</taxon>
        <taxon>Fungi</taxon>
        <taxon>Dikarya</taxon>
        <taxon>Ascomycota</taxon>
        <taxon>Pezizomycotina</taxon>
        <taxon>Sordariomycetes</taxon>
        <taxon>Sordariomycetidae</taxon>
        <taxon>Sordariales</taxon>
        <taxon>Podosporaceae</taxon>
        <taxon>Podospora</taxon>
    </lineage>
</organism>
<evidence type="ECO:0000313" key="2">
    <source>
        <dbReference type="EMBL" id="KAK3368545.1"/>
    </source>
</evidence>
<evidence type="ECO:0000313" key="3">
    <source>
        <dbReference type="Proteomes" id="UP001285441"/>
    </source>
</evidence>
<protein>
    <recommendedName>
        <fullName evidence="1">NWD NACHT-NTPase N-terminal domain-containing protein</fullName>
    </recommendedName>
</protein>
<keyword evidence="3" id="KW-1185">Reference proteome</keyword>
<dbReference type="InterPro" id="IPR031359">
    <property type="entry name" value="NACHT_N"/>
</dbReference>